<gene>
    <name evidence="3" type="ORF">CCY01nite_35870</name>
</gene>
<dbReference type="EMBL" id="BKAU01000004">
    <property type="protein sequence ID" value="GEP97327.1"/>
    <property type="molecule type" value="Genomic_DNA"/>
</dbReference>
<accession>A0A512RNR2</accession>
<dbReference type="PROSITE" id="PS50853">
    <property type="entry name" value="FN3"/>
    <property type="match status" value="1"/>
</dbReference>
<dbReference type="Gene3D" id="2.60.40.10">
    <property type="entry name" value="Immunoglobulins"/>
    <property type="match status" value="1"/>
</dbReference>
<dbReference type="RefSeq" id="WP_186831132.1">
    <property type="nucleotide sequence ID" value="NZ_BKAU01000004.1"/>
</dbReference>
<keyword evidence="1" id="KW-0732">Signal</keyword>
<dbReference type="InterPro" id="IPR017853">
    <property type="entry name" value="GH"/>
</dbReference>
<comment type="caution">
    <text evidence="3">The sequence shown here is derived from an EMBL/GenBank/DDBJ whole genome shotgun (WGS) entry which is preliminary data.</text>
</comment>
<dbReference type="PANTHER" id="PTHR43405">
    <property type="entry name" value="GLYCOSYL HYDROLASE DIGH"/>
    <property type="match status" value="1"/>
</dbReference>
<name>A0A512RNR2_9BACT</name>
<dbReference type="InterPro" id="IPR013783">
    <property type="entry name" value="Ig-like_fold"/>
</dbReference>
<organism evidence="3 4">
    <name type="scientific">Chitinophaga cymbidii</name>
    <dbReference type="NCBI Taxonomy" id="1096750"/>
    <lineage>
        <taxon>Bacteria</taxon>
        <taxon>Pseudomonadati</taxon>
        <taxon>Bacteroidota</taxon>
        <taxon>Chitinophagia</taxon>
        <taxon>Chitinophagales</taxon>
        <taxon>Chitinophagaceae</taxon>
        <taxon>Chitinophaga</taxon>
    </lineage>
</organism>
<evidence type="ECO:0000259" key="2">
    <source>
        <dbReference type="PROSITE" id="PS50853"/>
    </source>
</evidence>
<protein>
    <recommendedName>
        <fullName evidence="2">Fibronectin type-III domain-containing protein</fullName>
    </recommendedName>
</protein>
<dbReference type="Gene3D" id="3.20.20.80">
    <property type="entry name" value="Glycosidases"/>
    <property type="match status" value="1"/>
</dbReference>
<dbReference type="InterPro" id="IPR026444">
    <property type="entry name" value="Secre_tail"/>
</dbReference>
<dbReference type="InterPro" id="IPR003961">
    <property type="entry name" value="FN3_dom"/>
</dbReference>
<sequence>MPQLLRNLFLFTLLPLFTIAQVAPKRELRGAWIATYLGIDWPNKNQTPAQQQAAFIAIVNHHKATGLNALYIQVRSQCDALYNSPIDPWSADLTGTQGVAPNPLWDPMQFAIDECHKRGIEFHAWINPYRAVGNSNNLPGFAESHVAKQHPEWLLSQGTLRVLDPGLPQVRDYITSVIDDIVRRYDVDGIHFDDYFYPGSPSTFNDDATYAADPRGFTDRGDWRRDNISLLIKRLNDTIKAIKPWVKFGISPSGIYRNSTDPEIGSPTSGLQHYVTLFADTRKWLEEGWVDYIMPQVYWYIGQPGADYSKVMPWWNNHAYGRHIYIGMAGYKVNDAAQAQPWKEPAQIPNQVRMNRDSAYSNVYGQSIYNTGSLRSSTRLGFRDSLRLHFYNTPALQPAMPWRDNVAPEAPIALNAYQHANDSVTLNWVNMASTTDEMDKAKQFVIYRSTQPAIDTTVILAITPQSETAYTDTTIEPNTTYYYAVTAVDRFHNESGASNLSANLAPEIICPDTTLRLNADAACTIQVPDYRQLAQVGDTTGVTFSQWPLPGSIVQGNQLIQLIATNAGGKSDTCGIALMAGDTIAPAITGISADPSIITVANNQLKDVTVNYQVSDCGPVTTTLSVTSNEPISPSDWQVVNGHQVKLRAMRSIFGNGRIYTITVAATDSAGNASTASTEVIVPGSKPWTSGDGLAVVAVPNPTLHQFVLLMISKHPQPISIRVLNNSGQLVESRQNIAPNSTLRIGANYVPGIYYVEILQGTKRQILKLIKIGH</sequence>
<evidence type="ECO:0000256" key="1">
    <source>
        <dbReference type="ARBA" id="ARBA00022729"/>
    </source>
</evidence>
<dbReference type="Pfam" id="PF02638">
    <property type="entry name" value="GHL10"/>
    <property type="match status" value="1"/>
</dbReference>
<evidence type="ECO:0000313" key="4">
    <source>
        <dbReference type="Proteomes" id="UP000321436"/>
    </source>
</evidence>
<dbReference type="CDD" id="cd00063">
    <property type="entry name" value="FN3"/>
    <property type="match status" value="1"/>
</dbReference>
<dbReference type="AlphaFoldDB" id="A0A512RNR2"/>
<proteinExistence type="predicted"/>
<dbReference type="InterPro" id="IPR003790">
    <property type="entry name" value="GHL10"/>
</dbReference>
<keyword evidence="4" id="KW-1185">Reference proteome</keyword>
<feature type="domain" description="Fibronectin type-III" evidence="2">
    <location>
        <begin position="407"/>
        <end position="508"/>
    </location>
</feature>
<dbReference type="InterPro" id="IPR036116">
    <property type="entry name" value="FN3_sf"/>
</dbReference>
<dbReference type="Proteomes" id="UP000321436">
    <property type="component" value="Unassembled WGS sequence"/>
</dbReference>
<dbReference type="InterPro" id="IPR052177">
    <property type="entry name" value="Divisome_Glycosyl_Hydrolase"/>
</dbReference>
<evidence type="ECO:0000313" key="3">
    <source>
        <dbReference type="EMBL" id="GEP97327.1"/>
    </source>
</evidence>
<reference evidence="3 4" key="1">
    <citation type="submission" date="2019-07" db="EMBL/GenBank/DDBJ databases">
        <title>Whole genome shotgun sequence of Chitinophaga cymbidii NBRC 109752.</title>
        <authorList>
            <person name="Hosoyama A."/>
            <person name="Uohara A."/>
            <person name="Ohji S."/>
            <person name="Ichikawa N."/>
        </authorList>
    </citation>
    <scope>NUCLEOTIDE SEQUENCE [LARGE SCALE GENOMIC DNA]</scope>
    <source>
        <strain evidence="3 4">NBRC 109752</strain>
    </source>
</reference>
<dbReference type="SUPFAM" id="SSF49265">
    <property type="entry name" value="Fibronectin type III"/>
    <property type="match status" value="1"/>
</dbReference>
<dbReference type="PANTHER" id="PTHR43405:SF1">
    <property type="entry name" value="GLYCOSYL HYDROLASE DIGH"/>
    <property type="match status" value="1"/>
</dbReference>
<dbReference type="SUPFAM" id="SSF51445">
    <property type="entry name" value="(Trans)glycosidases"/>
    <property type="match status" value="1"/>
</dbReference>
<dbReference type="SMART" id="SM00060">
    <property type="entry name" value="FN3"/>
    <property type="match status" value="1"/>
</dbReference>
<dbReference type="NCBIfam" id="TIGR04183">
    <property type="entry name" value="Por_Secre_tail"/>
    <property type="match status" value="1"/>
</dbReference>